<feature type="compositionally biased region" description="Basic and acidic residues" evidence="1">
    <location>
        <begin position="88"/>
        <end position="107"/>
    </location>
</feature>
<organism evidence="3 4">
    <name type="scientific">Zhihengliuella salsuginis</name>
    <dbReference type="NCBI Taxonomy" id="578222"/>
    <lineage>
        <taxon>Bacteria</taxon>
        <taxon>Bacillati</taxon>
        <taxon>Actinomycetota</taxon>
        <taxon>Actinomycetes</taxon>
        <taxon>Micrococcales</taxon>
        <taxon>Micrococcaceae</taxon>
        <taxon>Zhihengliuella</taxon>
    </lineage>
</organism>
<feature type="compositionally biased region" description="Basic and acidic residues" evidence="1">
    <location>
        <begin position="19"/>
        <end position="38"/>
    </location>
</feature>
<gene>
    <name evidence="3" type="ORF">GCM10008096_06630</name>
</gene>
<feature type="region of interest" description="Disordered" evidence="1">
    <location>
        <begin position="298"/>
        <end position="370"/>
    </location>
</feature>
<keyword evidence="2" id="KW-0472">Membrane</keyword>
<feature type="compositionally biased region" description="Low complexity" evidence="1">
    <location>
        <begin position="124"/>
        <end position="145"/>
    </location>
</feature>
<evidence type="ECO:0000313" key="3">
    <source>
        <dbReference type="EMBL" id="GHD01948.1"/>
    </source>
</evidence>
<evidence type="ECO:0000313" key="4">
    <source>
        <dbReference type="Proteomes" id="UP000642819"/>
    </source>
</evidence>
<protein>
    <submittedName>
        <fullName evidence="3">Uncharacterized protein</fullName>
    </submittedName>
</protein>
<feature type="compositionally biased region" description="Low complexity" evidence="1">
    <location>
        <begin position="1"/>
        <end position="11"/>
    </location>
</feature>
<keyword evidence="2" id="KW-1133">Transmembrane helix</keyword>
<accession>A0ABQ3GD75</accession>
<evidence type="ECO:0000256" key="1">
    <source>
        <dbReference type="SAM" id="MobiDB-lite"/>
    </source>
</evidence>
<dbReference type="EMBL" id="BMXK01000002">
    <property type="protein sequence ID" value="GHD01948.1"/>
    <property type="molecule type" value="Genomic_DNA"/>
</dbReference>
<dbReference type="RefSeq" id="WP_189348698.1">
    <property type="nucleotide sequence ID" value="NZ_BMXK01000002.1"/>
</dbReference>
<feature type="transmembrane region" description="Helical" evidence="2">
    <location>
        <begin position="391"/>
        <end position="414"/>
    </location>
</feature>
<name>A0ABQ3GD75_9MICC</name>
<dbReference type="Proteomes" id="UP000642819">
    <property type="component" value="Unassembled WGS sequence"/>
</dbReference>
<sequence length="418" mass="43872">MSNEGEPALTRRALRERRRAQETAERAESEAAEAHTDEPAAGGVAPGSPTDPEADAAQPEQATADDTVQRVQRANRSRRAAEVPVDAVPERRERSSLQRARDREDLRRRRAAETAPAPAPADDPAPLTRRQLRLQALAAAKSAAGRQEKPATENGGAESAPVGPQGAESPEEAADLDTAPRPVVPPAASGQRVAQGEMSVEEALEEQKKAKPDTAGHDVDGPATEADYPTDDTGLIDLETLAAQREHAARAAIINRRIAERRRLEAENVQRLNQVSSNPFTGSMNQFVGTEAERQLVNTGISGPPTSGVELDFSSRGKSAGRSTEEAEQQAADVAEADYDSADTPGESGPEAGGHRAAGEAGPGGQPLAAVKAQGLDPLDSVTAGIRRANLWLFVSFGALGVGLATFIAGLVMITNSN</sequence>
<keyword evidence="4" id="KW-1185">Reference proteome</keyword>
<comment type="caution">
    <text evidence="3">The sequence shown here is derived from an EMBL/GenBank/DDBJ whole genome shotgun (WGS) entry which is preliminary data.</text>
</comment>
<feature type="compositionally biased region" description="Basic and acidic residues" evidence="1">
    <location>
        <begin position="205"/>
        <end position="220"/>
    </location>
</feature>
<keyword evidence="2" id="KW-0812">Transmembrane</keyword>
<feature type="region of interest" description="Disordered" evidence="1">
    <location>
        <begin position="1"/>
        <end position="232"/>
    </location>
</feature>
<reference evidence="4" key="1">
    <citation type="journal article" date="2019" name="Int. J. Syst. Evol. Microbiol.">
        <title>The Global Catalogue of Microorganisms (GCM) 10K type strain sequencing project: providing services to taxonomists for standard genome sequencing and annotation.</title>
        <authorList>
            <consortium name="The Broad Institute Genomics Platform"/>
            <consortium name="The Broad Institute Genome Sequencing Center for Infectious Disease"/>
            <person name="Wu L."/>
            <person name="Ma J."/>
        </authorList>
    </citation>
    <scope>NUCLEOTIDE SEQUENCE [LARGE SCALE GENOMIC DNA]</scope>
    <source>
        <strain evidence="4">KCTC 19466</strain>
    </source>
</reference>
<proteinExistence type="predicted"/>
<feature type="compositionally biased region" description="Polar residues" evidence="1">
    <location>
        <begin position="60"/>
        <end position="72"/>
    </location>
</feature>
<evidence type="ECO:0000256" key="2">
    <source>
        <dbReference type="SAM" id="Phobius"/>
    </source>
</evidence>